<keyword evidence="7 10" id="KW-0496">Mitochondrion</keyword>
<gene>
    <name evidence="12" type="ORF">KABA2_06S03014</name>
</gene>
<dbReference type="InterPro" id="IPR000511">
    <property type="entry name" value="Holocyt_c/c1_synthase"/>
</dbReference>
<organism evidence="12 13">
    <name type="scientific">Maudiozyma barnettii</name>
    <dbReference type="NCBI Taxonomy" id="61262"/>
    <lineage>
        <taxon>Eukaryota</taxon>
        <taxon>Fungi</taxon>
        <taxon>Dikarya</taxon>
        <taxon>Ascomycota</taxon>
        <taxon>Saccharomycotina</taxon>
        <taxon>Saccharomycetes</taxon>
        <taxon>Saccharomycetales</taxon>
        <taxon>Saccharomycetaceae</taxon>
        <taxon>Maudiozyma</taxon>
    </lineage>
</organism>
<evidence type="ECO:0000256" key="11">
    <source>
        <dbReference type="SAM" id="MobiDB-lite"/>
    </source>
</evidence>
<dbReference type="OrthoDB" id="1158011at2759"/>
<comment type="similarity">
    <text evidence="2 10">Belongs to the cytochrome c-type heme lyase family.</text>
</comment>
<sequence>MGWFWSDDPSKGLNRQTTTTTTTKAPANMYEGDISLCPVMNPSGNTPPPTPPSQLSQSAPTTRMDEGDISLCPVMNPSGEGIKSGEKGDKNAMNPLNYIPKDVSATVKHPDQDMHLTTERTISTIPKGNENSKWEYPSAQQMYNAMVRKGKIDSTDKEEVDETAIESMVEVHNFLNESCWYEVLDWEKQYTEETNVQPKLLRFMGKPGVLSPRARLHYYMSYIFPSHFAKELPFDRHDWVILRGDPNSKDSEYPGYRRVRYVLDFYGGPDDPNGFPTFSVDVRPALDNIGNAKDRFEHLTKNVTNKYFGEKPSTEKK</sequence>
<evidence type="ECO:0000313" key="12">
    <source>
        <dbReference type="EMBL" id="CAB4255331.1"/>
    </source>
</evidence>
<accession>A0A8H2VH19</accession>
<keyword evidence="13" id="KW-1185">Reference proteome</keyword>
<evidence type="ECO:0000256" key="8">
    <source>
        <dbReference type="ARBA" id="ARBA00023136"/>
    </source>
</evidence>
<evidence type="ECO:0000256" key="2">
    <source>
        <dbReference type="ARBA" id="ARBA00007255"/>
    </source>
</evidence>
<evidence type="ECO:0000313" key="13">
    <source>
        <dbReference type="Proteomes" id="UP000644660"/>
    </source>
</evidence>
<evidence type="ECO:0000256" key="1">
    <source>
        <dbReference type="ARBA" id="ARBA00004273"/>
    </source>
</evidence>
<evidence type="ECO:0000256" key="6">
    <source>
        <dbReference type="ARBA" id="ARBA00023004"/>
    </source>
</evidence>
<evidence type="ECO:0000256" key="9">
    <source>
        <dbReference type="ARBA" id="ARBA00023239"/>
    </source>
</evidence>
<keyword evidence="5 10" id="KW-0999">Mitochondrion inner membrane</keyword>
<dbReference type="GO" id="GO:0005743">
    <property type="term" value="C:mitochondrial inner membrane"/>
    <property type="evidence" value="ECO:0007669"/>
    <property type="project" value="UniProtKB-SubCell"/>
</dbReference>
<evidence type="ECO:0000256" key="5">
    <source>
        <dbReference type="ARBA" id="ARBA00022792"/>
    </source>
</evidence>
<protein>
    <recommendedName>
        <fullName evidence="10">Holocytochrome c-type synthase</fullName>
        <ecNumber evidence="10">4.4.1.17</ecNumber>
    </recommendedName>
</protein>
<comment type="catalytic activity">
    <reaction evidence="10">
        <text>holo-[cytochrome c] = apo-[cytochrome c] + heme b</text>
        <dbReference type="Rhea" id="RHEA:22648"/>
        <dbReference type="Rhea" id="RHEA-COMP:10725"/>
        <dbReference type="Rhea" id="RHEA-COMP:10726"/>
        <dbReference type="ChEBI" id="CHEBI:29950"/>
        <dbReference type="ChEBI" id="CHEBI:60344"/>
        <dbReference type="ChEBI" id="CHEBI:83739"/>
        <dbReference type="EC" id="4.4.1.17"/>
    </reaction>
</comment>
<feature type="region of interest" description="Disordered" evidence="11">
    <location>
        <begin position="1"/>
        <end position="64"/>
    </location>
</feature>
<dbReference type="Proteomes" id="UP000644660">
    <property type="component" value="Unassembled WGS sequence"/>
</dbReference>
<evidence type="ECO:0000256" key="4">
    <source>
        <dbReference type="ARBA" id="ARBA00022723"/>
    </source>
</evidence>
<evidence type="ECO:0000256" key="7">
    <source>
        <dbReference type="ARBA" id="ARBA00023128"/>
    </source>
</evidence>
<reference evidence="12 13" key="1">
    <citation type="submission" date="2020-05" db="EMBL/GenBank/DDBJ databases">
        <authorList>
            <person name="Casaregola S."/>
            <person name="Devillers H."/>
            <person name="Grondin C."/>
        </authorList>
    </citation>
    <scope>NUCLEOTIDE SEQUENCE [LARGE SCALE GENOMIC DNA]</scope>
    <source>
        <strain evidence="12 13">CLIB 1767</strain>
    </source>
</reference>
<name>A0A8H2VH19_9SACH</name>
<proteinExistence type="inferred from homology"/>
<comment type="caution">
    <text evidence="12">The sequence shown here is derived from an EMBL/GenBank/DDBJ whole genome shotgun (WGS) entry which is preliminary data.</text>
</comment>
<keyword evidence="6 10" id="KW-0408">Iron</keyword>
<feature type="compositionally biased region" description="Low complexity" evidence="11">
    <location>
        <begin position="53"/>
        <end position="62"/>
    </location>
</feature>
<dbReference type="EC" id="4.4.1.17" evidence="10"/>
<dbReference type="Pfam" id="PF01265">
    <property type="entry name" value="Cyto_heme_lyase"/>
    <property type="match status" value="1"/>
</dbReference>
<dbReference type="PANTHER" id="PTHR12743">
    <property type="entry name" value="CYTOCHROME C1 HEME LYASE"/>
    <property type="match status" value="1"/>
</dbReference>
<dbReference type="PROSITE" id="PS00822">
    <property type="entry name" value="CYTO_HEME_LYASE_2"/>
    <property type="match status" value="1"/>
</dbReference>
<keyword evidence="4 10" id="KW-0479">Metal-binding</keyword>
<keyword evidence="3 10" id="KW-0349">Heme</keyword>
<dbReference type="GeneID" id="64858373"/>
<evidence type="ECO:0000256" key="3">
    <source>
        <dbReference type="ARBA" id="ARBA00022617"/>
    </source>
</evidence>
<dbReference type="AlphaFoldDB" id="A0A8H2VH19"/>
<dbReference type="GO" id="GO:0046872">
    <property type="term" value="F:metal ion binding"/>
    <property type="evidence" value="ECO:0007669"/>
    <property type="project" value="UniProtKB-KW"/>
</dbReference>
<dbReference type="RefSeq" id="XP_041407175.1">
    <property type="nucleotide sequence ID" value="XM_041551241.1"/>
</dbReference>
<keyword evidence="9 10" id="KW-0456">Lyase</keyword>
<keyword evidence="8 10" id="KW-0472">Membrane</keyword>
<comment type="subcellular location">
    <subcellularLocation>
        <location evidence="1 10">Mitochondrion inner membrane</location>
    </subcellularLocation>
</comment>
<dbReference type="EMBL" id="CAEFZW010000006">
    <property type="protein sequence ID" value="CAB4255331.1"/>
    <property type="molecule type" value="Genomic_DNA"/>
</dbReference>
<comment type="function">
    <text evidence="10">Lyase that catalyzes the covalent linking of the heme group to the cytochrome C apoprotein to produce the mature functional cytochrome.</text>
</comment>
<dbReference type="GO" id="GO:0004408">
    <property type="term" value="F:holocytochrome-c synthase activity"/>
    <property type="evidence" value="ECO:0007669"/>
    <property type="project" value="UniProtKB-EC"/>
</dbReference>
<evidence type="ECO:0000256" key="10">
    <source>
        <dbReference type="RuleBase" id="RU363130"/>
    </source>
</evidence>
<dbReference type="PANTHER" id="PTHR12743:SF3">
    <property type="entry name" value="HOLOCYTOCHROME-C SYNTHASE"/>
    <property type="match status" value="1"/>
</dbReference>